<dbReference type="Pfam" id="PF08718">
    <property type="entry name" value="GLTP"/>
    <property type="match status" value="1"/>
</dbReference>
<gene>
    <name evidence="2" type="ORF">CPEL01642_LOCUS5895</name>
</gene>
<evidence type="ECO:0000313" key="2">
    <source>
        <dbReference type="EMBL" id="CAD8602562.1"/>
    </source>
</evidence>
<name>A0A7S0L6Q5_9EUKA</name>
<protein>
    <recommendedName>
        <fullName evidence="1">Glycolipid transfer protein domain-containing protein</fullName>
    </recommendedName>
</protein>
<dbReference type="InterPro" id="IPR014830">
    <property type="entry name" value="Glycolipid_transfer_prot_dom"/>
</dbReference>
<dbReference type="EMBL" id="HBEY01012269">
    <property type="protein sequence ID" value="CAD8602562.1"/>
    <property type="molecule type" value="Transcribed_RNA"/>
</dbReference>
<accession>A0A7S0L6Q5</accession>
<dbReference type="PANTHER" id="PTHR10219">
    <property type="entry name" value="GLYCOLIPID TRANSFER PROTEIN-RELATED"/>
    <property type="match status" value="1"/>
</dbReference>
<organism evidence="2">
    <name type="scientific">Coccolithus braarudii</name>
    <dbReference type="NCBI Taxonomy" id="221442"/>
    <lineage>
        <taxon>Eukaryota</taxon>
        <taxon>Haptista</taxon>
        <taxon>Haptophyta</taxon>
        <taxon>Prymnesiophyceae</taxon>
        <taxon>Coccolithales</taxon>
        <taxon>Coccolithaceae</taxon>
        <taxon>Coccolithus</taxon>
    </lineage>
</organism>
<dbReference type="GO" id="GO:1902388">
    <property type="term" value="F:ceramide 1-phosphate transfer activity"/>
    <property type="evidence" value="ECO:0007669"/>
    <property type="project" value="TreeGrafter"/>
</dbReference>
<reference evidence="2" key="1">
    <citation type="submission" date="2021-01" db="EMBL/GenBank/DDBJ databases">
        <authorList>
            <person name="Corre E."/>
            <person name="Pelletier E."/>
            <person name="Niang G."/>
            <person name="Scheremetjew M."/>
            <person name="Finn R."/>
            <person name="Kale V."/>
            <person name="Holt S."/>
            <person name="Cochrane G."/>
            <person name="Meng A."/>
            <person name="Brown T."/>
            <person name="Cohen L."/>
        </authorList>
    </citation>
    <scope>NUCLEOTIDE SEQUENCE</scope>
    <source>
        <strain evidence="2">PLY182g</strain>
    </source>
</reference>
<dbReference type="AlphaFoldDB" id="A0A7S0L6Q5"/>
<dbReference type="Gene3D" id="1.10.3520.10">
    <property type="entry name" value="Glycolipid transfer protein"/>
    <property type="match status" value="1"/>
</dbReference>
<dbReference type="InterPro" id="IPR036497">
    <property type="entry name" value="GLTP_sf"/>
</dbReference>
<proteinExistence type="predicted"/>
<dbReference type="GO" id="GO:1902387">
    <property type="term" value="F:ceramide 1-phosphate binding"/>
    <property type="evidence" value="ECO:0007669"/>
    <property type="project" value="TreeGrafter"/>
</dbReference>
<evidence type="ECO:0000259" key="1">
    <source>
        <dbReference type="Pfam" id="PF08718"/>
    </source>
</evidence>
<dbReference type="PANTHER" id="PTHR10219:SF43">
    <property type="entry name" value="GLYCOLIPID TRANSFER PROTEIN DOMAIN-CONTAINING PROTEIN"/>
    <property type="match status" value="1"/>
</dbReference>
<feature type="domain" description="Glycolipid transfer protein" evidence="1">
    <location>
        <begin position="124"/>
        <end position="272"/>
    </location>
</feature>
<dbReference type="GO" id="GO:0005829">
    <property type="term" value="C:cytosol"/>
    <property type="evidence" value="ECO:0007669"/>
    <property type="project" value="TreeGrafter"/>
</dbReference>
<sequence length="318" mass="35511">MTPAEPVAVLSPSKGAAPSIPVPLVGARLTREELDAWYRTALLSALCFAFVVSLLSKLRVSLLGSRKRYQLVIKRWNEEDDNLHSGNRNGRGLLGNHTLIHEVTKSFNSCIVKPEVEGAEVELRVAPLLDAMGKSMRIREIFGPLMSLAVKNDEGNLGKVHKVWSKMRDVDKKRPTTLRGLLEVEKAAGIHRPGGHLADPSAAIALLWMRRTLMFSIAVLQGACEKDAHLGNLARAAYTSQLEQYHGWLLKNTFTMALSAMPSREEFMQRLAPTVKQKMEREALCIQEMRECTEASQVIIKVMCNLFDELDLEDSRKV</sequence>
<dbReference type="GO" id="GO:0016020">
    <property type="term" value="C:membrane"/>
    <property type="evidence" value="ECO:0007669"/>
    <property type="project" value="TreeGrafter"/>
</dbReference>
<dbReference type="SUPFAM" id="SSF110004">
    <property type="entry name" value="Glycolipid transfer protein, GLTP"/>
    <property type="match status" value="1"/>
</dbReference>